<reference evidence="2 3" key="1">
    <citation type="journal article" date="2019" name="Sci. Rep.">
        <title>Orb-weaving spider Araneus ventricosus genome elucidates the spidroin gene catalogue.</title>
        <authorList>
            <person name="Kono N."/>
            <person name="Nakamura H."/>
            <person name="Ohtoshi R."/>
            <person name="Moran D.A.P."/>
            <person name="Shinohara A."/>
            <person name="Yoshida Y."/>
            <person name="Fujiwara M."/>
            <person name="Mori M."/>
            <person name="Tomita M."/>
            <person name="Arakawa K."/>
        </authorList>
    </citation>
    <scope>NUCLEOTIDE SEQUENCE [LARGE SCALE GENOMIC DNA]</scope>
</reference>
<dbReference type="EMBL" id="BGPR01005868">
    <property type="protein sequence ID" value="GBN14144.1"/>
    <property type="molecule type" value="Genomic_DNA"/>
</dbReference>
<proteinExistence type="predicted"/>
<comment type="caution">
    <text evidence="2">The sequence shown here is derived from an EMBL/GenBank/DDBJ whole genome shotgun (WGS) entry which is preliminary data.</text>
</comment>
<feature type="compositionally biased region" description="Basic and acidic residues" evidence="1">
    <location>
        <begin position="82"/>
        <end position="93"/>
    </location>
</feature>
<organism evidence="2 3">
    <name type="scientific">Araneus ventricosus</name>
    <name type="common">Orbweaver spider</name>
    <name type="synonym">Epeira ventricosa</name>
    <dbReference type="NCBI Taxonomy" id="182803"/>
    <lineage>
        <taxon>Eukaryota</taxon>
        <taxon>Metazoa</taxon>
        <taxon>Ecdysozoa</taxon>
        <taxon>Arthropoda</taxon>
        <taxon>Chelicerata</taxon>
        <taxon>Arachnida</taxon>
        <taxon>Araneae</taxon>
        <taxon>Araneomorphae</taxon>
        <taxon>Entelegynae</taxon>
        <taxon>Araneoidea</taxon>
        <taxon>Araneidae</taxon>
        <taxon>Araneus</taxon>
    </lineage>
</organism>
<feature type="region of interest" description="Disordered" evidence="1">
    <location>
        <begin position="63"/>
        <end position="93"/>
    </location>
</feature>
<keyword evidence="3" id="KW-1185">Reference proteome</keyword>
<protein>
    <submittedName>
        <fullName evidence="2">Uncharacterized protein</fullName>
    </submittedName>
</protein>
<sequence length="93" mass="10370">MAPKTTPTLQTTTPHQREDVSLPRNPGVSSGLQSPCLMPLQHPDAFTVELQVSGAHTVNSKYPVPIQSNSKYPEPNYPNQFWKKEKNTKIGKK</sequence>
<dbReference type="AlphaFoldDB" id="A0A4Y2LHW0"/>
<accession>A0A4Y2LHW0</accession>
<feature type="compositionally biased region" description="Low complexity" evidence="1">
    <location>
        <begin position="1"/>
        <end position="14"/>
    </location>
</feature>
<name>A0A4Y2LHW0_ARAVE</name>
<dbReference type="Proteomes" id="UP000499080">
    <property type="component" value="Unassembled WGS sequence"/>
</dbReference>
<feature type="region of interest" description="Disordered" evidence="1">
    <location>
        <begin position="1"/>
        <end position="36"/>
    </location>
</feature>
<gene>
    <name evidence="2" type="ORF">AVEN_222019_1</name>
</gene>
<evidence type="ECO:0000313" key="2">
    <source>
        <dbReference type="EMBL" id="GBN14144.1"/>
    </source>
</evidence>
<evidence type="ECO:0000256" key="1">
    <source>
        <dbReference type="SAM" id="MobiDB-lite"/>
    </source>
</evidence>
<evidence type="ECO:0000313" key="3">
    <source>
        <dbReference type="Proteomes" id="UP000499080"/>
    </source>
</evidence>